<feature type="compositionally biased region" description="Basic and acidic residues" evidence="1">
    <location>
        <begin position="42"/>
        <end position="62"/>
    </location>
</feature>
<feature type="region of interest" description="Disordered" evidence="1">
    <location>
        <begin position="178"/>
        <end position="207"/>
    </location>
</feature>
<name>F2Q5Q9_TRIEC</name>
<evidence type="ECO:0000256" key="1">
    <source>
        <dbReference type="SAM" id="MobiDB-lite"/>
    </source>
</evidence>
<feature type="region of interest" description="Disordered" evidence="1">
    <location>
        <begin position="34"/>
        <end position="88"/>
    </location>
</feature>
<gene>
    <name evidence="2" type="ORF">TEQG_08422</name>
</gene>
<dbReference type="AlphaFoldDB" id="F2Q5Q9"/>
<feature type="compositionally biased region" description="Low complexity" evidence="1">
    <location>
        <begin position="151"/>
        <end position="164"/>
    </location>
</feature>
<dbReference type="Proteomes" id="UP000009169">
    <property type="component" value="Unassembled WGS sequence"/>
</dbReference>
<keyword evidence="3" id="KW-1185">Reference proteome</keyword>
<evidence type="ECO:0000313" key="3">
    <source>
        <dbReference type="Proteomes" id="UP000009169"/>
    </source>
</evidence>
<feature type="region of interest" description="Disordered" evidence="1">
    <location>
        <begin position="134"/>
        <end position="164"/>
    </location>
</feature>
<dbReference type="VEuPathDB" id="FungiDB:TEQG_08422"/>
<sequence length="217" mass="24018">MEIRMMETGTAEGSKRRRAAGTCLLCLRVAAGRRNSSQRKMTARDGERARESQRQPETARDSQRKRRTGRARQRRSRKKTLTSTLDPVWQRMAASQLASAKGPAKSQPLHDCDYNHRLIGHRLINFYSVRLHSPSVRSSPGDPVSPAKSNARQAPSRDPAAAASDAADWLGRAASGDIKEVIDQGSSSRANQPGRRRKMRKTQASITQACSVAMPWS</sequence>
<dbReference type="EMBL" id="DS995808">
    <property type="protein sequence ID" value="EGE09477.1"/>
    <property type="molecule type" value="Genomic_DNA"/>
</dbReference>
<protein>
    <submittedName>
        <fullName evidence="2">Uncharacterized protein</fullName>
    </submittedName>
</protein>
<evidence type="ECO:0000313" key="2">
    <source>
        <dbReference type="EMBL" id="EGE09477.1"/>
    </source>
</evidence>
<reference evidence="3" key="1">
    <citation type="journal article" date="2012" name="MBio">
        <title>Comparative genome analysis of Trichophyton rubrum and related dermatophytes reveals candidate genes involved in infection.</title>
        <authorList>
            <person name="Martinez D.A."/>
            <person name="Oliver B.G."/>
            <person name="Graeser Y."/>
            <person name="Goldberg J.M."/>
            <person name="Li W."/>
            <person name="Martinez-Rossi N.M."/>
            <person name="Monod M."/>
            <person name="Shelest E."/>
            <person name="Barton R.C."/>
            <person name="Birch E."/>
            <person name="Brakhage A.A."/>
            <person name="Chen Z."/>
            <person name="Gurr S.J."/>
            <person name="Heiman D."/>
            <person name="Heitman J."/>
            <person name="Kosti I."/>
            <person name="Rossi A."/>
            <person name="Saif S."/>
            <person name="Samalova M."/>
            <person name="Saunders C.W."/>
            <person name="Shea T."/>
            <person name="Summerbell R.C."/>
            <person name="Xu J."/>
            <person name="Young S."/>
            <person name="Zeng Q."/>
            <person name="Birren B.W."/>
            <person name="Cuomo C.A."/>
            <person name="White T.C."/>
        </authorList>
    </citation>
    <scope>NUCLEOTIDE SEQUENCE [LARGE SCALE GENOMIC DNA]</scope>
    <source>
        <strain evidence="3">ATCC MYA-4606 / CBS 127.97</strain>
    </source>
</reference>
<organism evidence="2 3">
    <name type="scientific">Trichophyton equinum (strain ATCC MYA-4606 / CBS 127.97)</name>
    <name type="common">Horse ringworm fungus</name>
    <dbReference type="NCBI Taxonomy" id="559882"/>
    <lineage>
        <taxon>Eukaryota</taxon>
        <taxon>Fungi</taxon>
        <taxon>Dikarya</taxon>
        <taxon>Ascomycota</taxon>
        <taxon>Pezizomycotina</taxon>
        <taxon>Eurotiomycetes</taxon>
        <taxon>Eurotiomycetidae</taxon>
        <taxon>Onygenales</taxon>
        <taxon>Arthrodermataceae</taxon>
        <taxon>Trichophyton</taxon>
    </lineage>
</organism>
<accession>F2Q5Q9</accession>
<proteinExistence type="predicted"/>
<feature type="compositionally biased region" description="Basic residues" evidence="1">
    <location>
        <begin position="63"/>
        <end position="80"/>
    </location>
</feature>
<dbReference type="HOGENOM" id="CLU_110828_0_0_1"/>